<reference evidence="1" key="2">
    <citation type="submission" date="2020-09" db="EMBL/GenBank/DDBJ databases">
        <authorList>
            <person name="Sun Q."/>
            <person name="Zhou Y."/>
        </authorList>
    </citation>
    <scope>NUCLEOTIDE SEQUENCE</scope>
    <source>
        <strain evidence="1">CGMCC 1.15254</strain>
    </source>
</reference>
<organism evidence="1 2">
    <name type="scientific">Terasakiella brassicae</name>
    <dbReference type="NCBI Taxonomy" id="1634917"/>
    <lineage>
        <taxon>Bacteria</taxon>
        <taxon>Pseudomonadati</taxon>
        <taxon>Pseudomonadota</taxon>
        <taxon>Alphaproteobacteria</taxon>
        <taxon>Rhodospirillales</taxon>
        <taxon>Terasakiellaceae</taxon>
        <taxon>Terasakiella</taxon>
    </lineage>
</organism>
<keyword evidence="2" id="KW-1185">Reference proteome</keyword>
<gene>
    <name evidence="1" type="ORF">GCM10011332_21400</name>
</gene>
<name>A0A917C246_9PROT</name>
<reference evidence="1" key="1">
    <citation type="journal article" date="2014" name="Int. J. Syst. Evol. Microbiol.">
        <title>Complete genome sequence of Corynebacterium casei LMG S-19264T (=DSM 44701T), isolated from a smear-ripened cheese.</title>
        <authorList>
            <consortium name="US DOE Joint Genome Institute (JGI-PGF)"/>
            <person name="Walter F."/>
            <person name="Albersmeier A."/>
            <person name="Kalinowski J."/>
            <person name="Ruckert C."/>
        </authorList>
    </citation>
    <scope>NUCLEOTIDE SEQUENCE</scope>
    <source>
        <strain evidence="1">CGMCC 1.15254</strain>
    </source>
</reference>
<proteinExistence type="predicted"/>
<comment type="caution">
    <text evidence="1">The sequence shown here is derived from an EMBL/GenBank/DDBJ whole genome shotgun (WGS) entry which is preliminary data.</text>
</comment>
<protein>
    <submittedName>
        <fullName evidence="1">Uncharacterized protein</fullName>
    </submittedName>
</protein>
<accession>A0A917C246</accession>
<dbReference type="EMBL" id="BMHV01000014">
    <property type="protein sequence ID" value="GGF67022.1"/>
    <property type="molecule type" value="Genomic_DNA"/>
</dbReference>
<dbReference type="AlphaFoldDB" id="A0A917C246"/>
<evidence type="ECO:0000313" key="2">
    <source>
        <dbReference type="Proteomes" id="UP000632498"/>
    </source>
</evidence>
<sequence length="51" mass="5802">MNKPMAYSGETQTKPVGPQEFVLRLLNTLGPDEAKQFCRENHWLGILNKIS</sequence>
<dbReference type="Proteomes" id="UP000632498">
    <property type="component" value="Unassembled WGS sequence"/>
</dbReference>
<evidence type="ECO:0000313" key="1">
    <source>
        <dbReference type="EMBL" id="GGF67022.1"/>
    </source>
</evidence>